<evidence type="ECO:0000313" key="4">
    <source>
        <dbReference type="Proteomes" id="UP000321250"/>
    </source>
</evidence>
<dbReference type="InterPro" id="IPR050300">
    <property type="entry name" value="GDXG_lipolytic_enzyme"/>
</dbReference>
<dbReference type="EMBL" id="VOQR01000001">
    <property type="protein sequence ID" value="TXC72748.1"/>
    <property type="molecule type" value="Genomic_DNA"/>
</dbReference>
<dbReference type="Gene3D" id="3.40.50.1820">
    <property type="entry name" value="alpha/beta hydrolase"/>
    <property type="match status" value="1"/>
</dbReference>
<organism evidence="3 4">
    <name type="scientific">Sphingomonas ginsenosidivorax</name>
    <dbReference type="NCBI Taxonomy" id="862135"/>
    <lineage>
        <taxon>Bacteria</taxon>
        <taxon>Pseudomonadati</taxon>
        <taxon>Pseudomonadota</taxon>
        <taxon>Alphaproteobacteria</taxon>
        <taxon>Sphingomonadales</taxon>
        <taxon>Sphingomonadaceae</taxon>
        <taxon>Sphingomonas</taxon>
    </lineage>
</organism>
<feature type="domain" description="Alpha/beta hydrolase fold-3" evidence="2">
    <location>
        <begin position="67"/>
        <end position="270"/>
    </location>
</feature>
<dbReference type="AlphaFoldDB" id="A0A5C6UNM6"/>
<evidence type="ECO:0000256" key="1">
    <source>
        <dbReference type="ARBA" id="ARBA00022801"/>
    </source>
</evidence>
<dbReference type="InterPro" id="IPR029058">
    <property type="entry name" value="AB_hydrolase_fold"/>
</dbReference>
<comment type="caution">
    <text evidence="3">The sequence shown here is derived from an EMBL/GenBank/DDBJ whole genome shotgun (WGS) entry which is preliminary data.</text>
</comment>
<dbReference type="Proteomes" id="UP000321250">
    <property type="component" value="Unassembled WGS sequence"/>
</dbReference>
<dbReference type="Pfam" id="PF07859">
    <property type="entry name" value="Abhydrolase_3"/>
    <property type="match status" value="1"/>
</dbReference>
<dbReference type="PANTHER" id="PTHR48081:SF8">
    <property type="entry name" value="ALPHA_BETA HYDROLASE FOLD-3 DOMAIN-CONTAINING PROTEIN-RELATED"/>
    <property type="match status" value="1"/>
</dbReference>
<dbReference type="SUPFAM" id="SSF53474">
    <property type="entry name" value="alpha/beta-Hydrolases"/>
    <property type="match status" value="1"/>
</dbReference>
<reference evidence="3 4" key="1">
    <citation type="journal article" date="2013" name="Antonie Van Leeuwenhoek">
        <title>Sphingomonas ginsenosidivorax sp. nov., with the ability to transform ginsenosides.</title>
        <authorList>
            <person name="Jin X.F."/>
            <person name="Kim J.K."/>
            <person name="Liu Q.M."/>
            <person name="Kang M.S."/>
            <person name="He D."/>
            <person name="Jin F.X."/>
            <person name="Kim S.C."/>
            <person name="Im W.T."/>
        </authorList>
    </citation>
    <scope>NUCLEOTIDE SEQUENCE [LARGE SCALE GENOMIC DNA]</scope>
    <source>
        <strain evidence="3 4">KHI67</strain>
    </source>
</reference>
<evidence type="ECO:0000259" key="2">
    <source>
        <dbReference type="Pfam" id="PF07859"/>
    </source>
</evidence>
<keyword evidence="1 3" id="KW-0378">Hydrolase</keyword>
<gene>
    <name evidence="3" type="ORF">FSB78_04420</name>
</gene>
<name>A0A5C6UNM6_9SPHN</name>
<dbReference type="GO" id="GO:0016787">
    <property type="term" value="F:hydrolase activity"/>
    <property type="evidence" value="ECO:0007669"/>
    <property type="project" value="UniProtKB-KW"/>
</dbReference>
<protein>
    <submittedName>
        <fullName evidence="3">Alpha/beta hydrolase</fullName>
    </submittedName>
</protein>
<keyword evidence="4" id="KW-1185">Reference proteome</keyword>
<dbReference type="OrthoDB" id="9806180at2"/>
<dbReference type="InterPro" id="IPR013094">
    <property type="entry name" value="AB_hydrolase_3"/>
</dbReference>
<dbReference type="PANTHER" id="PTHR48081">
    <property type="entry name" value="AB HYDROLASE SUPERFAMILY PROTEIN C4A8.06C"/>
    <property type="match status" value="1"/>
</dbReference>
<proteinExistence type="predicted"/>
<evidence type="ECO:0000313" key="3">
    <source>
        <dbReference type="EMBL" id="TXC72748.1"/>
    </source>
</evidence>
<sequence>MAANPRPALTADVLAAIRGMTITPEMTGDLPVGDLGEIRDVTMPGPGGDIALRLFDPRSDRTAGPVVIFYHGGGYAVGSIGSHAGLAAEIARQLDLPVVSVEYRLAPENPWPAAPDDGEAAARWIAQNGAAFGRDFTGLVLCGDSAGGNLAIVTALALRDAPAALPVLLQLAIYPAVDHSREYPSRRAFAEGYGLDSKDTTLFDQHYAADKRHPRNSPLLVDQTGMPPTLVVTASLDPLRDEGRAYAAATTLAGVPTVFHEAVGTIHGFACYRRAIPSAQADLAACLGLARAMLNAR</sequence>
<accession>A0A5C6UNM6</accession>